<protein>
    <submittedName>
        <fullName evidence="1">Uncharacterized protein</fullName>
    </submittedName>
</protein>
<dbReference type="EMBL" id="JH818426">
    <property type="protein sequence ID" value="EKC30025.1"/>
    <property type="molecule type" value="Genomic_DNA"/>
</dbReference>
<gene>
    <name evidence="1" type="ORF">CGI_10010653</name>
</gene>
<name>K1QMG1_MAGGI</name>
<reference evidence="1" key="1">
    <citation type="journal article" date="2012" name="Nature">
        <title>The oyster genome reveals stress adaptation and complexity of shell formation.</title>
        <authorList>
            <person name="Zhang G."/>
            <person name="Fang X."/>
            <person name="Guo X."/>
            <person name="Li L."/>
            <person name="Luo R."/>
            <person name="Xu F."/>
            <person name="Yang P."/>
            <person name="Zhang L."/>
            <person name="Wang X."/>
            <person name="Qi H."/>
            <person name="Xiong Z."/>
            <person name="Que H."/>
            <person name="Xie Y."/>
            <person name="Holland P.W."/>
            <person name="Paps J."/>
            <person name="Zhu Y."/>
            <person name="Wu F."/>
            <person name="Chen Y."/>
            <person name="Wang J."/>
            <person name="Peng C."/>
            <person name="Meng J."/>
            <person name="Yang L."/>
            <person name="Liu J."/>
            <person name="Wen B."/>
            <person name="Zhang N."/>
            <person name="Huang Z."/>
            <person name="Zhu Q."/>
            <person name="Feng Y."/>
            <person name="Mount A."/>
            <person name="Hedgecock D."/>
            <person name="Xu Z."/>
            <person name="Liu Y."/>
            <person name="Domazet-Loso T."/>
            <person name="Du Y."/>
            <person name="Sun X."/>
            <person name="Zhang S."/>
            <person name="Liu B."/>
            <person name="Cheng P."/>
            <person name="Jiang X."/>
            <person name="Li J."/>
            <person name="Fan D."/>
            <person name="Wang W."/>
            <person name="Fu W."/>
            <person name="Wang T."/>
            <person name="Wang B."/>
            <person name="Zhang J."/>
            <person name="Peng Z."/>
            <person name="Li Y."/>
            <person name="Li N."/>
            <person name="Wang J."/>
            <person name="Chen M."/>
            <person name="He Y."/>
            <person name="Tan F."/>
            <person name="Song X."/>
            <person name="Zheng Q."/>
            <person name="Huang R."/>
            <person name="Yang H."/>
            <person name="Du X."/>
            <person name="Chen L."/>
            <person name="Yang M."/>
            <person name="Gaffney P.M."/>
            <person name="Wang S."/>
            <person name="Luo L."/>
            <person name="She Z."/>
            <person name="Ming Y."/>
            <person name="Huang W."/>
            <person name="Zhang S."/>
            <person name="Huang B."/>
            <person name="Zhang Y."/>
            <person name="Qu T."/>
            <person name="Ni P."/>
            <person name="Miao G."/>
            <person name="Wang J."/>
            <person name="Wang Q."/>
            <person name="Steinberg C.E."/>
            <person name="Wang H."/>
            <person name="Li N."/>
            <person name="Qian L."/>
            <person name="Zhang G."/>
            <person name="Li Y."/>
            <person name="Yang H."/>
            <person name="Liu X."/>
            <person name="Wang J."/>
            <person name="Yin Y."/>
            <person name="Wang J."/>
        </authorList>
    </citation>
    <scope>NUCLEOTIDE SEQUENCE [LARGE SCALE GENOMIC DNA]</scope>
    <source>
        <strain evidence="1">05x7-T-G4-1.051#20</strain>
    </source>
</reference>
<accession>K1QMG1</accession>
<sequence>MSLDLIVPHLYGDHSKCAKESATWCSYLKNPSKFRYRSLPEGKPLTSVDLKSALTDVINNLKDRAAALTNLGSTQANENFNFIVSTKAPKNNYCRDQRDAADIILQYTTNVINEIHDGMNLELYYQ</sequence>
<dbReference type="HOGENOM" id="CLU_2028921_0_0_1"/>
<evidence type="ECO:0000313" key="1">
    <source>
        <dbReference type="EMBL" id="EKC30025.1"/>
    </source>
</evidence>
<organism evidence="1">
    <name type="scientific">Magallana gigas</name>
    <name type="common">Pacific oyster</name>
    <name type="synonym">Crassostrea gigas</name>
    <dbReference type="NCBI Taxonomy" id="29159"/>
    <lineage>
        <taxon>Eukaryota</taxon>
        <taxon>Metazoa</taxon>
        <taxon>Spiralia</taxon>
        <taxon>Lophotrochozoa</taxon>
        <taxon>Mollusca</taxon>
        <taxon>Bivalvia</taxon>
        <taxon>Autobranchia</taxon>
        <taxon>Pteriomorphia</taxon>
        <taxon>Ostreida</taxon>
        <taxon>Ostreoidea</taxon>
        <taxon>Ostreidae</taxon>
        <taxon>Magallana</taxon>
    </lineage>
</organism>
<dbReference type="InParanoid" id="K1QMG1"/>
<dbReference type="AlphaFoldDB" id="K1QMG1"/>
<proteinExistence type="predicted"/>